<dbReference type="EMBL" id="HBIO01009909">
    <property type="protein sequence ID" value="CAE0462821.1"/>
    <property type="molecule type" value="Transcribed_RNA"/>
</dbReference>
<feature type="region of interest" description="Disordered" evidence="1">
    <location>
        <begin position="94"/>
        <end position="117"/>
    </location>
</feature>
<evidence type="ECO:0000256" key="1">
    <source>
        <dbReference type="SAM" id="MobiDB-lite"/>
    </source>
</evidence>
<feature type="compositionally biased region" description="Low complexity" evidence="1">
    <location>
        <begin position="12"/>
        <end position="62"/>
    </location>
</feature>
<name>A0A7S3Q213_9STRA</name>
<feature type="domain" description="NECAP PHear" evidence="2">
    <location>
        <begin position="80"/>
        <end position="292"/>
    </location>
</feature>
<dbReference type="AlphaFoldDB" id="A0A7S3Q213"/>
<dbReference type="SUPFAM" id="SSF50729">
    <property type="entry name" value="PH domain-like"/>
    <property type="match status" value="1"/>
</dbReference>
<evidence type="ECO:0000259" key="2">
    <source>
        <dbReference type="Pfam" id="PF07933"/>
    </source>
</evidence>
<feature type="region of interest" description="Disordered" evidence="1">
    <location>
        <begin position="148"/>
        <end position="175"/>
    </location>
</feature>
<dbReference type="InterPro" id="IPR012466">
    <property type="entry name" value="NECAP_PHear"/>
</dbReference>
<dbReference type="GO" id="GO:0030125">
    <property type="term" value="C:clathrin vesicle coat"/>
    <property type="evidence" value="ECO:0007669"/>
    <property type="project" value="TreeGrafter"/>
</dbReference>
<proteinExistence type="predicted"/>
<gene>
    <name evidence="3" type="ORF">CDEB00056_LOCUS7662</name>
</gene>
<protein>
    <recommendedName>
        <fullName evidence="2">NECAP PHear domain-containing protein</fullName>
    </recommendedName>
</protein>
<feature type="region of interest" description="Disordered" evidence="1">
    <location>
        <begin position="299"/>
        <end position="376"/>
    </location>
</feature>
<dbReference type="Gene3D" id="2.30.29.30">
    <property type="entry name" value="Pleckstrin-homology domain (PH domain)/Phosphotyrosine-binding domain (PTB)"/>
    <property type="match status" value="1"/>
</dbReference>
<organism evidence="3">
    <name type="scientific">Chaetoceros debilis</name>
    <dbReference type="NCBI Taxonomy" id="122233"/>
    <lineage>
        <taxon>Eukaryota</taxon>
        <taxon>Sar</taxon>
        <taxon>Stramenopiles</taxon>
        <taxon>Ochrophyta</taxon>
        <taxon>Bacillariophyta</taxon>
        <taxon>Coscinodiscophyceae</taxon>
        <taxon>Chaetocerotophycidae</taxon>
        <taxon>Chaetocerotales</taxon>
        <taxon>Chaetocerotaceae</taxon>
        <taxon>Chaetoceros</taxon>
    </lineage>
</organism>
<reference evidence="3" key="1">
    <citation type="submission" date="2021-01" db="EMBL/GenBank/DDBJ databases">
        <authorList>
            <person name="Corre E."/>
            <person name="Pelletier E."/>
            <person name="Niang G."/>
            <person name="Scheremetjew M."/>
            <person name="Finn R."/>
            <person name="Kale V."/>
            <person name="Holt S."/>
            <person name="Cochrane G."/>
            <person name="Meng A."/>
            <person name="Brown T."/>
            <person name="Cohen L."/>
        </authorList>
    </citation>
    <scope>NUCLEOTIDE SEQUENCE</scope>
    <source>
        <strain evidence="3">MM31A-1</strain>
    </source>
</reference>
<dbReference type="PANTHER" id="PTHR12847">
    <property type="entry name" value="ATP-BINDING CASSETTE ABC TRANSPORTER-RELATED"/>
    <property type="match status" value="1"/>
</dbReference>
<feature type="compositionally biased region" description="Low complexity" evidence="1">
    <location>
        <begin position="321"/>
        <end position="330"/>
    </location>
</feature>
<accession>A0A7S3Q213</accession>
<feature type="compositionally biased region" description="Low complexity" evidence="1">
    <location>
        <begin position="157"/>
        <end position="174"/>
    </location>
</feature>
<dbReference type="Pfam" id="PF07933">
    <property type="entry name" value="DUF1681"/>
    <property type="match status" value="1"/>
</dbReference>
<feature type="compositionally biased region" description="Basic and acidic residues" evidence="1">
    <location>
        <begin position="366"/>
        <end position="376"/>
    </location>
</feature>
<sequence>MFKRKNKKEPLKSFNKQTSSSSSSSSISKNSKNSKPPSTAQSTNTNTNNTTDSHSSTTSTSTENTTAWYLSSLTNHDLVQRIRTSIKNTHVFKLPSGASSLGNSTGKGGSRGYRGSEWTDKIWHGTLQVVERDNRTAVIFLDTSNSNSSGIGGDGGTSSNSSNKKKNNNNTNTNAPTIFAVAPIRDDENCVERCIDSSRYFVVKIENASGRHMFIGVAFNERNDAFDFNTALQDAQKEREYEKHAAMSGIGNVNGNGSISVNVNKDGIGDDGGGNSSGAFELKEGEKITVNLNRMQLNSHNHPYSLSRDDSNDNDNDNDANADTITDTNSSSIGAIAEQVASQRQRNTTRKGNGKASAGAFLLKPSKKDTPARSSS</sequence>
<feature type="region of interest" description="Disordered" evidence="1">
    <location>
        <begin position="1"/>
        <end position="62"/>
    </location>
</feature>
<dbReference type="GO" id="GO:0006897">
    <property type="term" value="P:endocytosis"/>
    <property type="evidence" value="ECO:0007669"/>
    <property type="project" value="InterPro"/>
</dbReference>
<evidence type="ECO:0000313" key="3">
    <source>
        <dbReference type="EMBL" id="CAE0462821.1"/>
    </source>
</evidence>
<dbReference type="InterPro" id="IPR011993">
    <property type="entry name" value="PH-like_dom_sf"/>
</dbReference>
<dbReference type="PANTHER" id="PTHR12847:SF9">
    <property type="entry name" value="NECAP-LIKE PROTEIN CG9132"/>
    <property type="match status" value="1"/>
</dbReference>